<feature type="domain" description="ABC transmembrane type-1" evidence="8">
    <location>
        <begin position="70"/>
        <end position="261"/>
    </location>
</feature>
<comment type="similarity">
    <text evidence="7">Belongs to the binding-protein-dependent transport system permease family.</text>
</comment>
<dbReference type="PROSITE" id="PS50928">
    <property type="entry name" value="ABC_TM1"/>
    <property type="match status" value="1"/>
</dbReference>
<feature type="transmembrane region" description="Helical" evidence="7">
    <location>
        <begin position="108"/>
        <end position="129"/>
    </location>
</feature>
<reference evidence="9 10" key="1">
    <citation type="submission" date="2018-07" db="EMBL/GenBank/DDBJ databases">
        <title>Genomic Encyclopedia of Type Strains, Phase IV (KMG-IV): sequencing the most valuable type-strain genomes for metagenomic binning, comparative biology and taxonomic classification.</title>
        <authorList>
            <person name="Goeker M."/>
        </authorList>
    </citation>
    <scope>NUCLEOTIDE SEQUENCE [LARGE SCALE GENOMIC DNA]</scope>
    <source>
        <strain evidence="9 10">DSM 27016</strain>
    </source>
</reference>
<feature type="transmembrane region" description="Helical" evidence="7">
    <location>
        <begin position="194"/>
        <end position="217"/>
    </location>
</feature>
<comment type="caution">
    <text evidence="9">The sequence shown here is derived from an EMBL/GenBank/DDBJ whole genome shotgun (WGS) entry which is preliminary data.</text>
</comment>
<dbReference type="SUPFAM" id="SSF161098">
    <property type="entry name" value="MetI-like"/>
    <property type="match status" value="1"/>
</dbReference>
<feature type="transmembrane region" description="Helical" evidence="7">
    <location>
        <begin position="12"/>
        <end position="30"/>
    </location>
</feature>
<evidence type="ECO:0000256" key="2">
    <source>
        <dbReference type="ARBA" id="ARBA00022448"/>
    </source>
</evidence>
<dbReference type="GO" id="GO:0055085">
    <property type="term" value="P:transmembrane transport"/>
    <property type="evidence" value="ECO:0007669"/>
    <property type="project" value="InterPro"/>
</dbReference>
<keyword evidence="2 7" id="KW-0813">Transport</keyword>
<evidence type="ECO:0000313" key="9">
    <source>
        <dbReference type="EMBL" id="RCX19330.1"/>
    </source>
</evidence>
<dbReference type="Proteomes" id="UP000253034">
    <property type="component" value="Unassembled WGS sequence"/>
</dbReference>
<evidence type="ECO:0000256" key="3">
    <source>
        <dbReference type="ARBA" id="ARBA00022475"/>
    </source>
</evidence>
<feature type="transmembrane region" description="Helical" evidence="7">
    <location>
        <begin position="240"/>
        <end position="261"/>
    </location>
</feature>
<dbReference type="Pfam" id="PF00528">
    <property type="entry name" value="BPD_transp_1"/>
    <property type="match status" value="1"/>
</dbReference>
<feature type="transmembrane region" description="Helical" evidence="7">
    <location>
        <begin position="69"/>
        <end position="96"/>
    </location>
</feature>
<dbReference type="RefSeq" id="WP_114296406.1">
    <property type="nucleotide sequence ID" value="NZ_QPJT01000003.1"/>
</dbReference>
<feature type="transmembrane region" description="Helical" evidence="7">
    <location>
        <begin position="141"/>
        <end position="161"/>
    </location>
</feature>
<accession>A0A369BCQ5</accession>
<dbReference type="EMBL" id="QPJT01000003">
    <property type="protein sequence ID" value="RCX19330.1"/>
    <property type="molecule type" value="Genomic_DNA"/>
</dbReference>
<dbReference type="PANTHER" id="PTHR43744">
    <property type="entry name" value="ABC TRANSPORTER PERMEASE PROTEIN MG189-RELATED-RELATED"/>
    <property type="match status" value="1"/>
</dbReference>
<comment type="subcellular location">
    <subcellularLocation>
        <location evidence="1 7">Cell membrane</location>
        <topology evidence="1 7">Multi-pass membrane protein</topology>
    </subcellularLocation>
</comment>
<evidence type="ECO:0000259" key="8">
    <source>
        <dbReference type="PROSITE" id="PS50928"/>
    </source>
</evidence>
<keyword evidence="3" id="KW-1003">Cell membrane</keyword>
<keyword evidence="4 7" id="KW-0812">Transmembrane</keyword>
<proteinExistence type="inferred from homology"/>
<keyword evidence="10" id="KW-1185">Reference proteome</keyword>
<dbReference type="InterPro" id="IPR000515">
    <property type="entry name" value="MetI-like"/>
</dbReference>
<dbReference type="PANTHER" id="PTHR43744:SF12">
    <property type="entry name" value="ABC TRANSPORTER PERMEASE PROTEIN MG189-RELATED"/>
    <property type="match status" value="1"/>
</dbReference>
<evidence type="ECO:0000256" key="6">
    <source>
        <dbReference type="ARBA" id="ARBA00023136"/>
    </source>
</evidence>
<dbReference type="AlphaFoldDB" id="A0A369BCQ5"/>
<name>A0A369BCQ5_9FIRM</name>
<dbReference type="Gene3D" id="1.10.3720.10">
    <property type="entry name" value="MetI-like"/>
    <property type="match status" value="1"/>
</dbReference>
<keyword evidence="6 7" id="KW-0472">Membrane</keyword>
<dbReference type="InterPro" id="IPR035906">
    <property type="entry name" value="MetI-like_sf"/>
</dbReference>
<evidence type="ECO:0000313" key="10">
    <source>
        <dbReference type="Proteomes" id="UP000253034"/>
    </source>
</evidence>
<evidence type="ECO:0000256" key="7">
    <source>
        <dbReference type="RuleBase" id="RU363032"/>
    </source>
</evidence>
<gene>
    <name evidence="9" type="ORF">DFR58_10375</name>
</gene>
<keyword evidence="5 7" id="KW-1133">Transmembrane helix</keyword>
<dbReference type="CDD" id="cd06261">
    <property type="entry name" value="TM_PBP2"/>
    <property type="match status" value="1"/>
</dbReference>
<evidence type="ECO:0000256" key="1">
    <source>
        <dbReference type="ARBA" id="ARBA00004651"/>
    </source>
</evidence>
<dbReference type="GO" id="GO:0005886">
    <property type="term" value="C:plasma membrane"/>
    <property type="evidence" value="ECO:0007669"/>
    <property type="project" value="UniProtKB-SubCell"/>
</dbReference>
<sequence length="276" mass="30362">MGRETLGDKIIFGFLCIWAAVQIFPLYWMLTFSLKSNSEIFGDNIIGIPREWLWSNYEAAMTVGNMAKYFLNSFIVTGCTVILTAIIGIMATYGLTRMVWRGRKAANNLIMLGLTIPVHAAILPVFIVLTNLKMTNSYQALIVPYTAFALSMAILIGNSFIEGLPKELEEAACIDGCSVYGIFGRIVLPLMRPALSTIVIFTFLNAWNELMFAVIFISDSAHRTLPVGIQTLSGSYTTDWGPIGAALVLATFPVLILYCFMSGKIQESLIRGAIKG</sequence>
<protein>
    <submittedName>
        <fullName evidence="9">Carbohydrate ABC transporter membrane protein 2 (CUT1 family)</fullName>
    </submittedName>
</protein>
<evidence type="ECO:0000256" key="4">
    <source>
        <dbReference type="ARBA" id="ARBA00022692"/>
    </source>
</evidence>
<dbReference type="OrthoDB" id="42677at2"/>
<organism evidence="9 10">
    <name type="scientific">Anaerobacterium chartisolvens</name>
    <dbReference type="NCBI Taxonomy" id="1297424"/>
    <lineage>
        <taxon>Bacteria</taxon>
        <taxon>Bacillati</taxon>
        <taxon>Bacillota</taxon>
        <taxon>Clostridia</taxon>
        <taxon>Eubacteriales</taxon>
        <taxon>Oscillospiraceae</taxon>
        <taxon>Anaerobacterium</taxon>
    </lineage>
</organism>
<evidence type="ECO:0000256" key="5">
    <source>
        <dbReference type="ARBA" id="ARBA00022989"/>
    </source>
</evidence>